<feature type="transmembrane region" description="Helical" evidence="6">
    <location>
        <begin position="83"/>
        <end position="105"/>
    </location>
</feature>
<feature type="transmembrane region" description="Helical" evidence="6">
    <location>
        <begin position="142"/>
        <end position="163"/>
    </location>
</feature>
<feature type="domain" description="ABC-2 type transporter transmembrane" evidence="8">
    <location>
        <begin position="1"/>
        <end position="159"/>
    </location>
</feature>
<sequence length="222" mass="24866">MGVFFFVCALFAFSCLSSLPLFASERVIFVRERANGYYSPIPYYLAKVLFDILPLRVVPPLLLGAIIYPMVGLVPDLPHFARFLSVLVAFNLTAASICLVLGIMIREVSVANLTSSLVMLFSMLFGGLLLNKDSMPGYLQWLKNLSFFHYAFEALIVNEMVYLQLIEKKYGLEIDVPGATILSTFGFDATAYLSDLLSLLGMWLVLTLFAGLFLALFVRERR</sequence>
<evidence type="ECO:0000256" key="3">
    <source>
        <dbReference type="ARBA" id="ARBA00022692"/>
    </source>
</evidence>
<dbReference type="PANTHER" id="PTHR48041">
    <property type="entry name" value="ABC TRANSPORTER G FAMILY MEMBER 28"/>
    <property type="match status" value="1"/>
</dbReference>
<feature type="signal peptide" evidence="7">
    <location>
        <begin position="1"/>
        <end position="17"/>
    </location>
</feature>
<keyword evidence="7" id="KW-0732">Signal</keyword>
<evidence type="ECO:0000259" key="8">
    <source>
        <dbReference type="Pfam" id="PF01061"/>
    </source>
</evidence>
<dbReference type="InterPro" id="IPR050352">
    <property type="entry name" value="ABCG_transporters"/>
</dbReference>
<dbReference type="InterPro" id="IPR013525">
    <property type="entry name" value="ABC2_TM"/>
</dbReference>
<evidence type="ECO:0000256" key="7">
    <source>
        <dbReference type="SAM" id="SignalP"/>
    </source>
</evidence>
<feature type="transmembrane region" description="Helical" evidence="6">
    <location>
        <begin position="196"/>
        <end position="218"/>
    </location>
</feature>
<keyword evidence="3 6" id="KW-0812">Transmembrane</keyword>
<proteinExistence type="predicted"/>
<dbReference type="OrthoDB" id="66620at2759"/>
<evidence type="ECO:0000256" key="6">
    <source>
        <dbReference type="SAM" id="Phobius"/>
    </source>
</evidence>
<protein>
    <submittedName>
        <fullName evidence="9">ABC-2 type transporter-domain-containing protein</fullName>
    </submittedName>
</protein>
<dbReference type="Pfam" id="PF01061">
    <property type="entry name" value="ABC2_membrane"/>
    <property type="match status" value="1"/>
</dbReference>
<dbReference type="GO" id="GO:0140359">
    <property type="term" value="F:ABC-type transporter activity"/>
    <property type="evidence" value="ECO:0007669"/>
    <property type="project" value="InterPro"/>
</dbReference>
<keyword evidence="10" id="KW-1185">Reference proteome</keyword>
<dbReference type="PANTHER" id="PTHR48041:SF2">
    <property type="entry name" value="ATP-DEPENDENT PERMEASE-RELATED"/>
    <property type="match status" value="1"/>
</dbReference>
<dbReference type="AlphaFoldDB" id="A0A4P9XZL4"/>
<evidence type="ECO:0000313" key="10">
    <source>
        <dbReference type="Proteomes" id="UP000267251"/>
    </source>
</evidence>
<gene>
    <name evidence="9" type="ORF">BJ684DRAFT_12281</name>
</gene>
<evidence type="ECO:0000313" key="9">
    <source>
        <dbReference type="EMBL" id="RKP11885.1"/>
    </source>
</evidence>
<feature type="transmembrane region" description="Helical" evidence="6">
    <location>
        <begin position="111"/>
        <end position="130"/>
    </location>
</feature>
<keyword evidence="5 6" id="KW-0472">Membrane</keyword>
<dbReference type="Proteomes" id="UP000267251">
    <property type="component" value="Unassembled WGS sequence"/>
</dbReference>
<evidence type="ECO:0000256" key="1">
    <source>
        <dbReference type="ARBA" id="ARBA00004141"/>
    </source>
</evidence>
<keyword evidence="2" id="KW-0813">Transport</keyword>
<dbReference type="EMBL" id="KZ988597">
    <property type="protein sequence ID" value="RKP11885.1"/>
    <property type="molecule type" value="Genomic_DNA"/>
</dbReference>
<evidence type="ECO:0000256" key="4">
    <source>
        <dbReference type="ARBA" id="ARBA00022989"/>
    </source>
</evidence>
<comment type="subcellular location">
    <subcellularLocation>
        <location evidence="1">Membrane</location>
        <topology evidence="1">Multi-pass membrane protein</topology>
    </subcellularLocation>
</comment>
<evidence type="ECO:0000256" key="2">
    <source>
        <dbReference type="ARBA" id="ARBA00022448"/>
    </source>
</evidence>
<organism evidence="9 10">
    <name type="scientific">Piptocephalis cylindrospora</name>
    <dbReference type="NCBI Taxonomy" id="1907219"/>
    <lineage>
        <taxon>Eukaryota</taxon>
        <taxon>Fungi</taxon>
        <taxon>Fungi incertae sedis</taxon>
        <taxon>Zoopagomycota</taxon>
        <taxon>Zoopagomycotina</taxon>
        <taxon>Zoopagomycetes</taxon>
        <taxon>Zoopagales</taxon>
        <taxon>Piptocephalidaceae</taxon>
        <taxon>Piptocephalis</taxon>
    </lineage>
</organism>
<feature type="transmembrane region" description="Helical" evidence="6">
    <location>
        <begin position="48"/>
        <end position="71"/>
    </location>
</feature>
<name>A0A4P9XZL4_9FUNG</name>
<dbReference type="GO" id="GO:0016020">
    <property type="term" value="C:membrane"/>
    <property type="evidence" value="ECO:0007669"/>
    <property type="project" value="UniProtKB-SubCell"/>
</dbReference>
<evidence type="ECO:0000256" key="5">
    <source>
        <dbReference type="ARBA" id="ARBA00023136"/>
    </source>
</evidence>
<accession>A0A4P9XZL4</accession>
<feature type="chain" id="PRO_5020416479" evidence="7">
    <location>
        <begin position="18"/>
        <end position="222"/>
    </location>
</feature>
<keyword evidence="4 6" id="KW-1133">Transmembrane helix</keyword>
<reference evidence="10" key="1">
    <citation type="journal article" date="2018" name="Nat. Microbiol.">
        <title>Leveraging single-cell genomics to expand the fungal tree of life.</title>
        <authorList>
            <person name="Ahrendt S.R."/>
            <person name="Quandt C.A."/>
            <person name="Ciobanu D."/>
            <person name="Clum A."/>
            <person name="Salamov A."/>
            <person name="Andreopoulos B."/>
            <person name="Cheng J.F."/>
            <person name="Woyke T."/>
            <person name="Pelin A."/>
            <person name="Henrissat B."/>
            <person name="Reynolds N.K."/>
            <person name="Benny G.L."/>
            <person name="Smith M.E."/>
            <person name="James T.Y."/>
            <person name="Grigoriev I.V."/>
        </authorList>
    </citation>
    <scope>NUCLEOTIDE SEQUENCE [LARGE SCALE GENOMIC DNA]</scope>
</reference>